<name>A0AAD7XJC7_9STRA</name>
<dbReference type="Gene3D" id="2.30.42.10">
    <property type="match status" value="1"/>
</dbReference>
<protein>
    <recommendedName>
        <fullName evidence="1">Tail specific protease domain-containing protein</fullName>
    </recommendedName>
</protein>
<dbReference type="GO" id="GO:0006508">
    <property type="term" value="P:proteolysis"/>
    <property type="evidence" value="ECO:0007669"/>
    <property type="project" value="InterPro"/>
</dbReference>
<dbReference type="InterPro" id="IPR036034">
    <property type="entry name" value="PDZ_sf"/>
</dbReference>
<evidence type="ECO:0000313" key="3">
    <source>
        <dbReference type="Proteomes" id="UP001230188"/>
    </source>
</evidence>
<proteinExistence type="predicted"/>
<sequence length="363" mass="38156">MLLFLIVVMGCAALRGNVLRRDMVAWGVAVLVEDPASAREVVEDVALAVEREFVGPLDLEKWRIAKRRAREEALEAPEASLEIASRLLEATGDRYTRLVAPEVASQLLLKYARGEEASTGVVLGEESPRVVAGPSPLSVGDRIVEVDGTPVTRSDDAAQLLRAGAPGTRVAVGLAGGRTVSIERTAVREVEVTEQRSGSVAVRVRDFSLLTPELLEAAIGGAERASLDLRANGGGAFEGGLEAAALFVRRGTPLATVVEGPNGVRRTLRVADRDGPFARLPLFLLVDAGTASAAEVFAGALQSAGRATLVGTSRTYGKARVQRVVDIPGGGLLLVSRARYEVGGIDLTGRGLTPDLEISAPSR</sequence>
<dbReference type="Pfam" id="PF03572">
    <property type="entry name" value="Peptidase_S41"/>
    <property type="match status" value="1"/>
</dbReference>
<comment type="caution">
    <text evidence="2">The sequence shown here is derived from an EMBL/GenBank/DDBJ whole genome shotgun (WGS) entry which is preliminary data.</text>
</comment>
<feature type="domain" description="Tail specific protease" evidence="1">
    <location>
        <begin position="177"/>
        <end position="359"/>
    </location>
</feature>
<evidence type="ECO:0000259" key="1">
    <source>
        <dbReference type="SMART" id="SM00245"/>
    </source>
</evidence>
<dbReference type="Proteomes" id="UP001230188">
    <property type="component" value="Unassembled WGS sequence"/>
</dbReference>
<dbReference type="GO" id="GO:0008236">
    <property type="term" value="F:serine-type peptidase activity"/>
    <property type="evidence" value="ECO:0007669"/>
    <property type="project" value="InterPro"/>
</dbReference>
<dbReference type="EMBL" id="JAQMWT010000524">
    <property type="protein sequence ID" value="KAJ8600314.1"/>
    <property type="molecule type" value="Genomic_DNA"/>
</dbReference>
<dbReference type="SUPFAM" id="SSF52096">
    <property type="entry name" value="ClpP/crotonase"/>
    <property type="match status" value="1"/>
</dbReference>
<reference evidence="2" key="1">
    <citation type="submission" date="2023-01" db="EMBL/GenBank/DDBJ databases">
        <title>Metagenome sequencing of chrysophaentin producing Chrysophaeum taylorii.</title>
        <authorList>
            <person name="Davison J."/>
            <person name="Bewley C."/>
        </authorList>
    </citation>
    <scope>NUCLEOTIDE SEQUENCE</scope>
    <source>
        <strain evidence="2">NIES-1699</strain>
    </source>
</reference>
<dbReference type="InterPro" id="IPR029045">
    <property type="entry name" value="ClpP/crotonase-like_dom_sf"/>
</dbReference>
<dbReference type="GO" id="GO:0004175">
    <property type="term" value="F:endopeptidase activity"/>
    <property type="evidence" value="ECO:0007669"/>
    <property type="project" value="TreeGrafter"/>
</dbReference>
<dbReference type="PANTHER" id="PTHR32060:SF22">
    <property type="entry name" value="CARBOXYL-TERMINAL-PROCESSING PEPTIDASE 3, CHLOROPLASTIC"/>
    <property type="match status" value="1"/>
</dbReference>
<evidence type="ECO:0000313" key="2">
    <source>
        <dbReference type="EMBL" id="KAJ8600314.1"/>
    </source>
</evidence>
<dbReference type="Gene3D" id="3.30.750.44">
    <property type="match status" value="1"/>
</dbReference>
<dbReference type="SMART" id="SM00245">
    <property type="entry name" value="TSPc"/>
    <property type="match status" value="1"/>
</dbReference>
<organism evidence="2 3">
    <name type="scientific">Chrysophaeum taylorii</name>
    <dbReference type="NCBI Taxonomy" id="2483200"/>
    <lineage>
        <taxon>Eukaryota</taxon>
        <taxon>Sar</taxon>
        <taxon>Stramenopiles</taxon>
        <taxon>Ochrophyta</taxon>
        <taxon>Pelagophyceae</taxon>
        <taxon>Pelagomonadales</taxon>
        <taxon>Pelagomonadaceae</taxon>
        <taxon>Chrysophaeum</taxon>
    </lineage>
</organism>
<dbReference type="Gene3D" id="3.90.226.10">
    <property type="entry name" value="2-enoyl-CoA Hydratase, Chain A, domain 1"/>
    <property type="match status" value="1"/>
</dbReference>
<keyword evidence="3" id="KW-1185">Reference proteome</keyword>
<dbReference type="InterPro" id="IPR005151">
    <property type="entry name" value="Tail-specific_protease"/>
</dbReference>
<dbReference type="SUPFAM" id="SSF50156">
    <property type="entry name" value="PDZ domain-like"/>
    <property type="match status" value="1"/>
</dbReference>
<accession>A0AAD7XJC7</accession>
<dbReference type="AlphaFoldDB" id="A0AAD7XJC7"/>
<gene>
    <name evidence="2" type="ORF">CTAYLR_000620</name>
</gene>
<dbReference type="PANTHER" id="PTHR32060">
    <property type="entry name" value="TAIL-SPECIFIC PROTEASE"/>
    <property type="match status" value="1"/>
</dbReference>